<reference evidence="1" key="1">
    <citation type="submission" date="2022-02" db="EMBL/GenBank/DDBJ databases">
        <title>Plant Genome Project.</title>
        <authorList>
            <person name="Zhang R.-G."/>
        </authorList>
    </citation>
    <scope>NUCLEOTIDE SEQUENCE</scope>
    <source>
        <strain evidence="1">AT1</strain>
    </source>
</reference>
<gene>
    <name evidence="1" type="ORF">RHMOL_Rhmol05G0135400</name>
</gene>
<evidence type="ECO:0000313" key="2">
    <source>
        <dbReference type="Proteomes" id="UP001062846"/>
    </source>
</evidence>
<sequence>MGSNNVNLPPGFRFYPTDEELVVHFLQRKAALLPFHPDVIPDLDLYPYDPWELEGKAMAEGNKWYYFSRKTQNRISGSGFWKQLGVDEPVFSTSTGSKKVGTKKHYVFYITTEATEEVKTNWVMQEFRLSDCGSTSTSGRSSKRRGNQKVDYNTWVLCRVYERNCDHGDDSAELSCLDEVFLSLDDLDEISLPNN</sequence>
<protein>
    <submittedName>
        <fullName evidence="1">Uncharacterized protein</fullName>
    </submittedName>
</protein>
<keyword evidence="2" id="KW-1185">Reference proteome</keyword>
<dbReference type="Proteomes" id="UP001062846">
    <property type="component" value="Chromosome 5"/>
</dbReference>
<comment type="caution">
    <text evidence="1">The sequence shown here is derived from an EMBL/GenBank/DDBJ whole genome shotgun (WGS) entry which is preliminary data.</text>
</comment>
<evidence type="ECO:0000313" key="1">
    <source>
        <dbReference type="EMBL" id="KAI8554945.1"/>
    </source>
</evidence>
<name>A0ACC0NNT2_RHOML</name>
<dbReference type="EMBL" id="CM046392">
    <property type="protein sequence ID" value="KAI8554945.1"/>
    <property type="molecule type" value="Genomic_DNA"/>
</dbReference>
<proteinExistence type="predicted"/>
<accession>A0ACC0NNT2</accession>
<organism evidence="1 2">
    <name type="scientific">Rhododendron molle</name>
    <name type="common">Chinese azalea</name>
    <name type="synonym">Azalea mollis</name>
    <dbReference type="NCBI Taxonomy" id="49168"/>
    <lineage>
        <taxon>Eukaryota</taxon>
        <taxon>Viridiplantae</taxon>
        <taxon>Streptophyta</taxon>
        <taxon>Embryophyta</taxon>
        <taxon>Tracheophyta</taxon>
        <taxon>Spermatophyta</taxon>
        <taxon>Magnoliopsida</taxon>
        <taxon>eudicotyledons</taxon>
        <taxon>Gunneridae</taxon>
        <taxon>Pentapetalae</taxon>
        <taxon>asterids</taxon>
        <taxon>Ericales</taxon>
        <taxon>Ericaceae</taxon>
        <taxon>Ericoideae</taxon>
        <taxon>Rhodoreae</taxon>
        <taxon>Rhododendron</taxon>
    </lineage>
</organism>